<keyword evidence="7" id="KW-1185">Reference proteome</keyword>
<keyword evidence="5" id="KW-0560">Oxidoreductase</keyword>
<dbReference type="GO" id="GO:0005506">
    <property type="term" value="F:iron ion binding"/>
    <property type="evidence" value="ECO:0007669"/>
    <property type="project" value="InterPro"/>
</dbReference>
<evidence type="ECO:0000256" key="4">
    <source>
        <dbReference type="ARBA" id="ARBA00023004"/>
    </source>
</evidence>
<keyword evidence="4 5" id="KW-0408">Iron</keyword>
<evidence type="ECO:0000256" key="5">
    <source>
        <dbReference type="RuleBase" id="RU000461"/>
    </source>
</evidence>
<evidence type="ECO:0000313" key="6">
    <source>
        <dbReference type="EMBL" id="RHZ83670.1"/>
    </source>
</evidence>
<dbReference type="InterPro" id="IPR017972">
    <property type="entry name" value="Cyt_P450_CS"/>
</dbReference>
<dbReference type="PANTHER" id="PTHR24304:SF2">
    <property type="entry name" value="24-HYDROXYCHOLESTEROL 7-ALPHA-HYDROXYLASE"/>
    <property type="match status" value="1"/>
</dbReference>
<dbReference type="EMBL" id="PQFF01000085">
    <property type="protein sequence ID" value="RHZ83670.1"/>
    <property type="molecule type" value="Genomic_DNA"/>
</dbReference>
<reference evidence="6 7" key="1">
    <citation type="submission" date="2018-08" db="EMBL/GenBank/DDBJ databases">
        <title>Genome and evolution of the arbuscular mycorrhizal fungus Diversispora epigaea (formerly Glomus versiforme) and its bacterial endosymbionts.</title>
        <authorList>
            <person name="Sun X."/>
            <person name="Fei Z."/>
            <person name="Harrison M."/>
        </authorList>
    </citation>
    <scope>NUCLEOTIDE SEQUENCE [LARGE SCALE GENOMIC DNA]</scope>
    <source>
        <strain evidence="6 7">IT104</strain>
    </source>
</reference>
<evidence type="ECO:0000256" key="3">
    <source>
        <dbReference type="ARBA" id="ARBA00022723"/>
    </source>
</evidence>
<gene>
    <name evidence="6" type="ORF">Glove_89g69</name>
</gene>
<proteinExistence type="inferred from homology"/>
<dbReference type="GO" id="GO:0020037">
    <property type="term" value="F:heme binding"/>
    <property type="evidence" value="ECO:0007669"/>
    <property type="project" value="InterPro"/>
</dbReference>
<keyword evidence="3 5" id="KW-0479">Metal-binding</keyword>
<evidence type="ECO:0000313" key="7">
    <source>
        <dbReference type="Proteomes" id="UP000266861"/>
    </source>
</evidence>
<dbReference type="Gene3D" id="1.10.630.10">
    <property type="entry name" value="Cytochrome P450"/>
    <property type="match status" value="2"/>
</dbReference>
<dbReference type="Pfam" id="PF00067">
    <property type="entry name" value="p450"/>
    <property type="match status" value="2"/>
</dbReference>
<accession>A0A397JGA0</accession>
<dbReference type="InterPro" id="IPR036396">
    <property type="entry name" value="Cyt_P450_sf"/>
</dbReference>
<dbReference type="PROSITE" id="PS00086">
    <property type="entry name" value="CYTOCHROME_P450"/>
    <property type="match status" value="2"/>
</dbReference>
<dbReference type="PANTHER" id="PTHR24304">
    <property type="entry name" value="CYTOCHROME P450 FAMILY 7"/>
    <property type="match status" value="1"/>
</dbReference>
<comment type="caution">
    <text evidence="6">The sequence shown here is derived from an EMBL/GenBank/DDBJ whole genome shotgun (WGS) entry which is preliminary data.</text>
</comment>
<sequence>MNLEIEKQQENSFLMFSGGPRICPGRKVAIIELKTLITLIYRKFDVELVDMRAPLNIETSTITFYFMNLEIEKQQENSFLMFSGGPRICPGRKVAIIELKTLITLIYRKFDVELVDMRAPLNIETSTITFCKELNIKLIPRELKTNS</sequence>
<comment type="similarity">
    <text evidence="1 5">Belongs to the cytochrome P450 family.</text>
</comment>
<dbReference type="SUPFAM" id="SSF48264">
    <property type="entry name" value="Cytochrome P450"/>
    <property type="match status" value="2"/>
</dbReference>
<dbReference type="Proteomes" id="UP000266861">
    <property type="component" value="Unassembled WGS sequence"/>
</dbReference>
<evidence type="ECO:0008006" key="8">
    <source>
        <dbReference type="Google" id="ProtNLM"/>
    </source>
</evidence>
<dbReference type="GO" id="GO:0016705">
    <property type="term" value="F:oxidoreductase activity, acting on paired donors, with incorporation or reduction of molecular oxygen"/>
    <property type="evidence" value="ECO:0007669"/>
    <property type="project" value="InterPro"/>
</dbReference>
<dbReference type="InterPro" id="IPR050529">
    <property type="entry name" value="CYP450_sterol_14alpha_dmase"/>
</dbReference>
<evidence type="ECO:0000256" key="1">
    <source>
        <dbReference type="ARBA" id="ARBA00010617"/>
    </source>
</evidence>
<dbReference type="InterPro" id="IPR001128">
    <property type="entry name" value="Cyt_P450"/>
</dbReference>
<keyword evidence="2 5" id="KW-0349">Heme</keyword>
<name>A0A397JGA0_9GLOM</name>
<dbReference type="OrthoDB" id="1470350at2759"/>
<keyword evidence="5" id="KW-0503">Monooxygenase</keyword>
<dbReference type="GO" id="GO:0004497">
    <property type="term" value="F:monooxygenase activity"/>
    <property type="evidence" value="ECO:0007669"/>
    <property type="project" value="UniProtKB-KW"/>
</dbReference>
<organism evidence="6 7">
    <name type="scientific">Diversispora epigaea</name>
    <dbReference type="NCBI Taxonomy" id="1348612"/>
    <lineage>
        <taxon>Eukaryota</taxon>
        <taxon>Fungi</taxon>
        <taxon>Fungi incertae sedis</taxon>
        <taxon>Mucoromycota</taxon>
        <taxon>Glomeromycotina</taxon>
        <taxon>Glomeromycetes</taxon>
        <taxon>Diversisporales</taxon>
        <taxon>Diversisporaceae</taxon>
        <taxon>Diversispora</taxon>
    </lineage>
</organism>
<protein>
    <recommendedName>
        <fullName evidence="8">Cytochrome P450</fullName>
    </recommendedName>
</protein>
<evidence type="ECO:0000256" key="2">
    <source>
        <dbReference type="ARBA" id="ARBA00022617"/>
    </source>
</evidence>
<dbReference type="AlphaFoldDB" id="A0A397JGA0"/>
<dbReference type="STRING" id="1348612.A0A397JGA0"/>